<dbReference type="EMBL" id="JAJSOF020000033">
    <property type="protein sequence ID" value="KAJ4429621.1"/>
    <property type="molecule type" value="Genomic_DNA"/>
</dbReference>
<evidence type="ECO:0000313" key="4">
    <source>
        <dbReference type="Proteomes" id="UP001148838"/>
    </source>
</evidence>
<evidence type="ECO:0000256" key="1">
    <source>
        <dbReference type="SAM" id="MobiDB-lite"/>
    </source>
</evidence>
<evidence type="ECO:0000313" key="3">
    <source>
        <dbReference type="EMBL" id="KAJ4429621.1"/>
    </source>
</evidence>
<feature type="domain" description="DUF6451" evidence="2">
    <location>
        <begin position="419"/>
        <end position="451"/>
    </location>
</feature>
<proteinExistence type="predicted"/>
<gene>
    <name evidence="3" type="ORF">ANN_21822</name>
</gene>
<comment type="caution">
    <text evidence="3">The sequence shown here is derived from an EMBL/GenBank/DDBJ whole genome shotgun (WGS) entry which is preliminary data.</text>
</comment>
<reference evidence="3 4" key="1">
    <citation type="journal article" date="2022" name="Allergy">
        <title>Genome assembly and annotation of Periplaneta americana reveal a comprehensive cockroach allergen profile.</title>
        <authorList>
            <person name="Wang L."/>
            <person name="Xiong Q."/>
            <person name="Saelim N."/>
            <person name="Wang L."/>
            <person name="Nong W."/>
            <person name="Wan A.T."/>
            <person name="Shi M."/>
            <person name="Liu X."/>
            <person name="Cao Q."/>
            <person name="Hui J.H.L."/>
            <person name="Sookrung N."/>
            <person name="Leung T.F."/>
            <person name="Tungtrongchitr A."/>
            <person name="Tsui S.K.W."/>
        </authorList>
    </citation>
    <scope>NUCLEOTIDE SEQUENCE [LARGE SCALE GENOMIC DNA]</scope>
    <source>
        <strain evidence="3">PWHHKU_190912</strain>
    </source>
</reference>
<accession>A0ABQ8S722</accession>
<keyword evidence="4" id="KW-1185">Reference proteome</keyword>
<organism evidence="3 4">
    <name type="scientific">Periplaneta americana</name>
    <name type="common">American cockroach</name>
    <name type="synonym">Blatta americana</name>
    <dbReference type="NCBI Taxonomy" id="6978"/>
    <lineage>
        <taxon>Eukaryota</taxon>
        <taxon>Metazoa</taxon>
        <taxon>Ecdysozoa</taxon>
        <taxon>Arthropoda</taxon>
        <taxon>Hexapoda</taxon>
        <taxon>Insecta</taxon>
        <taxon>Pterygota</taxon>
        <taxon>Neoptera</taxon>
        <taxon>Polyneoptera</taxon>
        <taxon>Dictyoptera</taxon>
        <taxon>Blattodea</taxon>
        <taxon>Blattoidea</taxon>
        <taxon>Blattidae</taxon>
        <taxon>Blattinae</taxon>
        <taxon>Periplaneta</taxon>
    </lineage>
</organism>
<evidence type="ECO:0000259" key="2">
    <source>
        <dbReference type="Pfam" id="PF20049"/>
    </source>
</evidence>
<name>A0ABQ8S722_PERAM</name>
<sequence length="571" mass="66277">MKDLHQISDASSDVDDPEEFVSATYSTSLHSSEKEKRKRSSKPHKGKWKEMKNRKLRMEEEAYLSYKRSKDGKVTHDTGRDARNLGPECSYKMCQNSKSAVKKSERIYKTVILPVLLYGCETWTLTLREEQRLRVFENKVLRKIFGAKRDEVTGEWGKLHNTELHALYSSPDIIRNIKSRRLRWAGHVARMGEYRNAYRVLFGRPEGKRPLGRQKRKDSSEHLWFLPGICEVERRNKTSAQAVCGRAKANDRSGGRSWLNEASNRLQGLDRFYLNSTPPSTTRILPLRGLELILPAMHSAQIDSAPYASGGNVRRGIRWGLNDTLEDLDFTDICLLSHSFGDMQNKVNTLLEVIKGAHMKINVKKTKEMRLNSKTTDKVTINNNNIDTVQEFKYLGSIIDKDVGAFEDVKNRIKNANSAFVQLYPIWKSYIISRSTKIKIFNSNVKSVLLYCCETWKTSKIIQNKLQTFVNKCLRRILKIRWPDIITNSELWKITDQKEITIEIKRRKWNWIGHKIRKEVGAVERMGLDWNIQGSRTRGRRKSTWKRTVLEEIAREGKTWSEVKKLATNRV</sequence>
<dbReference type="PANTHER" id="PTHR47027:SF25">
    <property type="entry name" value="REVERSE TRANSCRIPTASE DOMAIN-CONTAINING PROTEIN"/>
    <property type="match status" value="1"/>
</dbReference>
<dbReference type="PANTHER" id="PTHR47027">
    <property type="entry name" value="REVERSE TRANSCRIPTASE DOMAIN-CONTAINING PROTEIN"/>
    <property type="match status" value="1"/>
</dbReference>
<dbReference type="Proteomes" id="UP001148838">
    <property type="component" value="Unassembled WGS sequence"/>
</dbReference>
<feature type="region of interest" description="Disordered" evidence="1">
    <location>
        <begin position="1"/>
        <end position="52"/>
    </location>
</feature>
<dbReference type="InterPro" id="IPR045609">
    <property type="entry name" value="DUF6451"/>
</dbReference>
<protein>
    <recommendedName>
        <fullName evidence="2">DUF6451 domain-containing protein</fullName>
    </recommendedName>
</protein>
<dbReference type="Pfam" id="PF20049">
    <property type="entry name" value="DUF6451"/>
    <property type="match status" value="1"/>
</dbReference>
<feature type="compositionally biased region" description="Basic residues" evidence="1">
    <location>
        <begin position="36"/>
        <end position="47"/>
    </location>
</feature>